<sequence>MQRKKTLYDFLYNSLKEQILTGCYQYGSPLPSASRLCEIYHVGIRTVKDVLAALREEGLIRTEERKTAVVLYRPRRTSDENSILSYVLERRTSLAETFQTIALLMPPLFSFAAVSCTPEQLEHYEPFRKYIQKGSGDKTRRIPSNLFHDLLRETGSLLLNDLYASLEVYAQVPLVLMCEEDPSYVIPEEEKRRLAVVAELLPGKQQEEIRKAFFDLYAPVSENIRDCLQQMSVRFPNIRELPDATFSWTPERGRDHYYTQISRDLIDKIGTGVYEAGTFLPSEANLCRQYHVSAATVRKALSTLNVLGFAVTQNGRGTIAILPDDQTTFRCMKDETYKRDTLLYLSALQLMAIAIRPAVQLVFPLMDASVQERLQNEFSRPDNIPLASIFDCISELLPLQPLRAILDGCNKLLLWGYYFAFYSHGIRSHTQLKELSLHAFRCMQKGDSAGFSDCLSQCYCHILSIVRSYMIRGGLNEAKKIIIPYDTEESV</sequence>
<gene>
    <name evidence="5" type="primary">frlR</name>
    <name evidence="5" type="ORF">BEI61_05091</name>
</gene>
<proteinExistence type="predicted"/>
<dbReference type="EMBL" id="MCGH01000003">
    <property type="protein sequence ID" value="ODM04287.1"/>
    <property type="molecule type" value="Genomic_DNA"/>
</dbReference>
<dbReference type="InterPro" id="IPR050679">
    <property type="entry name" value="Bact_HTH_transcr_reg"/>
</dbReference>
<dbReference type="CDD" id="cd07377">
    <property type="entry name" value="WHTH_GntR"/>
    <property type="match status" value="2"/>
</dbReference>
<dbReference type="GO" id="GO:0045892">
    <property type="term" value="P:negative regulation of DNA-templated transcription"/>
    <property type="evidence" value="ECO:0007669"/>
    <property type="project" value="TreeGrafter"/>
</dbReference>
<reference evidence="5 6" key="1">
    <citation type="submission" date="2016-07" db="EMBL/GenBank/DDBJ databases">
        <title>Characterization of isolates of Eisenbergiella tayi derived from blood cultures, using whole genome sequencing.</title>
        <authorList>
            <person name="Burdz T."/>
            <person name="Wiebe D."/>
            <person name="Huynh C."/>
            <person name="Bernard K."/>
        </authorList>
    </citation>
    <scope>NUCLEOTIDE SEQUENCE [LARGE SCALE GENOMIC DNA]</scope>
    <source>
        <strain evidence="5 6">NML 110608</strain>
    </source>
</reference>
<dbReference type="PANTHER" id="PTHR44846:SF1">
    <property type="entry name" value="MANNOSYL-D-GLYCERATE TRANSPORT_METABOLISM SYSTEM REPRESSOR MNGR-RELATED"/>
    <property type="match status" value="1"/>
</dbReference>
<evidence type="ECO:0000256" key="3">
    <source>
        <dbReference type="ARBA" id="ARBA00023163"/>
    </source>
</evidence>
<feature type="domain" description="HTH gntR-type" evidence="4">
    <location>
        <begin position="5"/>
        <end position="73"/>
    </location>
</feature>
<name>A0A1E3A725_9FIRM</name>
<comment type="caution">
    <text evidence="5">The sequence shown here is derived from an EMBL/GenBank/DDBJ whole genome shotgun (WGS) entry which is preliminary data.</text>
</comment>
<evidence type="ECO:0000256" key="1">
    <source>
        <dbReference type="ARBA" id="ARBA00023015"/>
    </source>
</evidence>
<dbReference type="PROSITE" id="PS50949">
    <property type="entry name" value="HTH_GNTR"/>
    <property type="match status" value="2"/>
</dbReference>
<dbReference type="Pfam" id="PF00392">
    <property type="entry name" value="GntR"/>
    <property type="match status" value="2"/>
</dbReference>
<keyword evidence="1" id="KW-0805">Transcription regulation</keyword>
<dbReference type="Gene3D" id="1.10.10.10">
    <property type="entry name" value="Winged helix-like DNA-binding domain superfamily/Winged helix DNA-binding domain"/>
    <property type="match status" value="2"/>
</dbReference>
<accession>A0A1E3A725</accession>
<dbReference type="Proteomes" id="UP000094067">
    <property type="component" value="Unassembled WGS sequence"/>
</dbReference>
<feature type="domain" description="HTH gntR-type" evidence="4">
    <location>
        <begin position="255"/>
        <end position="323"/>
    </location>
</feature>
<dbReference type="PANTHER" id="PTHR44846">
    <property type="entry name" value="MANNOSYL-D-GLYCERATE TRANSPORT/METABOLISM SYSTEM REPRESSOR MNGR-RELATED"/>
    <property type="match status" value="1"/>
</dbReference>
<organism evidence="5 6">
    <name type="scientific">Eisenbergiella tayi</name>
    <dbReference type="NCBI Taxonomy" id="1432052"/>
    <lineage>
        <taxon>Bacteria</taxon>
        <taxon>Bacillati</taxon>
        <taxon>Bacillota</taxon>
        <taxon>Clostridia</taxon>
        <taxon>Lachnospirales</taxon>
        <taxon>Lachnospiraceae</taxon>
        <taxon>Eisenbergiella</taxon>
    </lineage>
</organism>
<protein>
    <submittedName>
        <fullName evidence="5">HTH-type transcriptional regulator FrlR</fullName>
    </submittedName>
</protein>
<dbReference type="RefSeq" id="WP_069154479.1">
    <property type="nucleotide sequence ID" value="NZ_MCGH01000003.1"/>
</dbReference>
<dbReference type="AlphaFoldDB" id="A0A1E3A725"/>
<dbReference type="GO" id="GO:0003700">
    <property type="term" value="F:DNA-binding transcription factor activity"/>
    <property type="evidence" value="ECO:0007669"/>
    <property type="project" value="InterPro"/>
</dbReference>
<dbReference type="InterPro" id="IPR036390">
    <property type="entry name" value="WH_DNA-bd_sf"/>
</dbReference>
<dbReference type="SMART" id="SM00345">
    <property type="entry name" value="HTH_GNTR"/>
    <property type="match status" value="2"/>
</dbReference>
<evidence type="ECO:0000313" key="6">
    <source>
        <dbReference type="Proteomes" id="UP000094067"/>
    </source>
</evidence>
<dbReference type="GO" id="GO:0003677">
    <property type="term" value="F:DNA binding"/>
    <property type="evidence" value="ECO:0007669"/>
    <property type="project" value="UniProtKB-KW"/>
</dbReference>
<dbReference type="PATRIC" id="fig|1432052.4.peg.5659"/>
<keyword evidence="2" id="KW-0238">DNA-binding</keyword>
<dbReference type="InterPro" id="IPR000524">
    <property type="entry name" value="Tscrpt_reg_HTH_GntR"/>
</dbReference>
<evidence type="ECO:0000259" key="4">
    <source>
        <dbReference type="PROSITE" id="PS50949"/>
    </source>
</evidence>
<dbReference type="InterPro" id="IPR036388">
    <property type="entry name" value="WH-like_DNA-bd_sf"/>
</dbReference>
<keyword evidence="3" id="KW-0804">Transcription</keyword>
<evidence type="ECO:0000256" key="2">
    <source>
        <dbReference type="ARBA" id="ARBA00023125"/>
    </source>
</evidence>
<dbReference type="SUPFAM" id="SSF46785">
    <property type="entry name" value="Winged helix' DNA-binding domain"/>
    <property type="match status" value="2"/>
</dbReference>
<evidence type="ECO:0000313" key="5">
    <source>
        <dbReference type="EMBL" id="ODM04287.1"/>
    </source>
</evidence>